<feature type="transmembrane region" description="Helical" evidence="1">
    <location>
        <begin position="30"/>
        <end position="47"/>
    </location>
</feature>
<keyword evidence="1" id="KW-1133">Transmembrane helix</keyword>
<keyword evidence="3" id="KW-1185">Reference proteome</keyword>
<dbReference type="EMBL" id="CP011542">
    <property type="protein sequence ID" value="AKK05074.1"/>
    <property type="molecule type" value="Genomic_DNA"/>
</dbReference>
<keyword evidence="1" id="KW-0812">Transmembrane</keyword>
<evidence type="ECO:0000256" key="1">
    <source>
        <dbReference type="SAM" id="Phobius"/>
    </source>
</evidence>
<organism evidence="2 3">
    <name type="scientific">Corynebacterium mustelae</name>
    <dbReference type="NCBI Taxonomy" id="571915"/>
    <lineage>
        <taxon>Bacteria</taxon>
        <taxon>Bacillati</taxon>
        <taxon>Actinomycetota</taxon>
        <taxon>Actinomycetes</taxon>
        <taxon>Mycobacteriales</taxon>
        <taxon>Corynebacteriaceae</taxon>
        <taxon>Corynebacterium</taxon>
    </lineage>
</organism>
<dbReference type="Proteomes" id="UP000035199">
    <property type="component" value="Chromosome"/>
</dbReference>
<evidence type="ECO:0000313" key="3">
    <source>
        <dbReference type="Proteomes" id="UP000035199"/>
    </source>
</evidence>
<feature type="transmembrane region" description="Helical" evidence="1">
    <location>
        <begin position="59"/>
        <end position="78"/>
    </location>
</feature>
<dbReference type="RefSeq" id="WP_201779217.1">
    <property type="nucleotide sequence ID" value="NZ_CP011542.1"/>
</dbReference>
<accession>A0A0G3GV86</accession>
<dbReference type="PATRIC" id="fig|571915.4.peg.779"/>
<protein>
    <recommendedName>
        <fullName evidence="4">DUF304 domain-containing protein</fullName>
    </recommendedName>
</protein>
<dbReference type="KEGG" id="cmv:CMUST_03650"/>
<dbReference type="STRING" id="571915.CMUST_03650"/>
<reference evidence="2 3" key="1">
    <citation type="journal article" date="2015" name="Genome Announc.">
        <title>Complete Genome Sequence of the Type Strain Corynebacterium mustelae DSM 45274, Isolated from Various Tissues of a Male Ferret with Lethal Sepsis.</title>
        <authorList>
            <person name="Ruckert C."/>
            <person name="Eimer J."/>
            <person name="Winkler A."/>
            <person name="Tauch A."/>
        </authorList>
    </citation>
    <scope>NUCLEOTIDE SEQUENCE [LARGE SCALE GENOMIC DNA]</scope>
    <source>
        <strain evidence="2 3">DSM 45274</strain>
    </source>
</reference>
<keyword evidence="1" id="KW-0472">Membrane</keyword>
<gene>
    <name evidence="2" type="ORF">CMUST_03650</name>
</gene>
<dbReference type="AlphaFoldDB" id="A0A0G3GV86"/>
<proteinExistence type="predicted"/>
<name>A0A0G3GV86_9CORY</name>
<evidence type="ECO:0000313" key="2">
    <source>
        <dbReference type="EMBL" id="AKK05074.1"/>
    </source>
</evidence>
<reference evidence="3" key="2">
    <citation type="submission" date="2015-05" db="EMBL/GenBank/DDBJ databases">
        <title>Complete genome sequence of Corynebacterium mustelae DSM 45274, isolated from various tissues of a male ferret with lethal sepsis.</title>
        <authorList>
            <person name="Ruckert C."/>
            <person name="Albersmeier A."/>
            <person name="Winkler A."/>
            <person name="Tauch A."/>
        </authorList>
    </citation>
    <scope>NUCLEOTIDE SEQUENCE [LARGE SCALE GENOMIC DNA]</scope>
    <source>
        <strain evidence="3">DSM 45274</strain>
    </source>
</reference>
<sequence length="202" mass="22545">MSDNPFDNQRDTEKVLVDVTSPFSALTHPVLELIVITGVLWMIIGYIDAPGSVWADNLMLRNGLVVVWALLALWRFVLPVMRLRSRRLVVTNQRVTIRIAGLGRSVHTFPMHVVRDVARKRSTIYLAISGNDRPVVITDVPHAKRVLLEIQKAIAEQAHRRAQGLPVVNPGQGKFGGYVQPTTTLRHHDQFGTPGDGGGYFR</sequence>
<evidence type="ECO:0008006" key="4">
    <source>
        <dbReference type="Google" id="ProtNLM"/>
    </source>
</evidence>